<protein>
    <submittedName>
        <fullName evidence="1">Uncharacterized protein</fullName>
    </submittedName>
</protein>
<proteinExistence type="predicted"/>
<dbReference type="GeneID" id="63779351"/>
<dbReference type="RefSeq" id="XP_040709494.1">
    <property type="nucleotide sequence ID" value="XM_040863139.1"/>
</dbReference>
<dbReference type="Proteomes" id="UP000193689">
    <property type="component" value="Unassembled WGS sequence"/>
</dbReference>
<dbReference type="AlphaFoldDB" id="A0A1Y2D7N9"/>
<sequence>MSTYYINDVITGLRQACWPKLLAPTWLPNHYNGGQSDLPSSVPSLCPTNVLVSTNSSWIPAFKPRPACITLNQVTSAFLTAERPYIMAKMALFIPSQTRYNLIIPPAPGIYFVNRLSPFPTAGPARTPGWSTHSRCRVHPWLHPMSSIGKTRYYPLTPSIVRLRRAVQKHPEDNHAGDDAAGDELELVASAVDSLQHISDRLGGLFGIT</sequence>
<dbReference type="EMBL" id="MCFJ01000029">
    <property type="protein sequence ID" value="ORY55126.1"/>
    <property type="molecule type" value="Genomic_DNA"/>
</dbReference>
<dbReference type="InParanoid" id="A0A1Y2D7N9"/>
<reference evidence="1 2" key="1">
    <citation type="submission" date="2016-07" db="EMBL/GenBank/DDBJ databases">
        <title>Pervasive Adenine N6-methylation of Active Genes in Fungi.</title>
        <authorList>
            <consortium name="DOE Joint Genome Institute"/>
            <person name="Mondo S.J."/>
            <person name="Dannebaum R.O."/>
            <person name="Kuo R.C."/>
            <person name="Labutti K."/>
            <person name="Haridas S."/>
            <person name="Kuo A."/>
            <person name="Salamov A."/>
            <person name="Ahrendt S.R."/>
            <person name="Lipzen A."/>
            <person name="Sullivan W."/>
            <person name="Andreopoulos W.B."/>
            <person name="Clum A."/>
            <person name="Lindquist E."/>
            <person name="Daum C."/>
            <person name="Ramamoorthy G.K."/>
            <person name="Gryganskyi A."/>
            <person name="Culley D."/>
            <person name="Magnuson J.K."/>
            <person name="James T.Y."/>
            <person name="O'Malley M.A."/>
            <person name="Stajich J.E."/>
            <person name="Spatafora J.W."/>
            <person name="Visel A."/>
            <person name="Grigoriev I.V."/>
        </authorList>
    </citation>
    <scope>NUCLEOTIDE SEQUENCE [LARGE SCALE GENOMIC DNA]</scope>
    <source>
        <strain evidence="1 2">CBS 129021</strain>
    </source>
</reference>
<gene>
    <name evidence="1" type="ORF">BCR38DRAFT_479247</name>
</gene>
<evidence type="ECO:0000313" key="1">
    <source>
        <dbReference type="EMBL" id="ORY55126.1"/>
    </source>
</evidence>
<name>A0A1Y2D7N9_9PEZI</name>
<organism evidence="1 2">
    <name type="scientific">Pseudomassariella vexata</name>
    <dbReference type="NCBI Taxonomy" id="1141098"/>
    <lineage>
        <taxon>Eukaryota</taxon>
        <taxon>Fungi</taxon>
        <taxon>Dikarya</taxon>
        <taxon>Ascomycota</taxon>
        <taxon>Pezizomycotina</taxon>
        <taxon>Sordariomycetes</taxon>
        <taxon>Xylariomycetidae</taxon>
        <taxon>Amphisphaeriales</taxon>
        <taxon>Pseudomassariaceae</taxon>
        <taxon>Pseudomassariella</taxon>
    </lineage>
</organism>
<evidence type="ECO:0000313" key="2">
    <source>
        <dbReference type="Proteomes" id="UP000193689"/>
    </source>
</evidence>
<comment type="caution">
    <text evidence="1">The sequence shown here is derived from an EMBL/GenBank/DDBJ whole genome shotgun (WGS) entry which is preliminary data.</text>
</comment>
<accession>A0A1Y2D7N9</accession>
<keyword evidence="2" id="KW-1185">Reference proteome</keyword>